<organism evidence="1 2">
    <name type="scientific">Tegillarca granosa</name>
    <name type="common">Malaysian cockle</name>
    <name type="synonym">Anadara granosa</name>
    <dbReference type="NCBI Taxonomy" id="220873"/>
    <lineage>
        <taxon>Eukaryota</taxon>
        <taxon>Metazoa</taxon>
        <taxon>Spiralia</taxon>
        <taxon>Lophotrochozoa</taxon>
        <taxon>Mollusca</taxon>
        <taxon>Bivalvia</taxon>
        <taxon>Autobranchia</taxon>
        <taxon>Pteriomorphia</taxon>
        <taxon>Arcoida</taxon>
        <taxon>Arcoidea</taxon>
        <taxon>Arcidae</taxon>
        <taxon>Tegillarca</taxon>
    </lineage>
</organism>
<dbReference type="Gene3D" id="1.10.750.10">
    <property type="entry name" value="von Hippel-Lindau disease tumour suppressor, alpha domain"/>
    <property type="match status" value="1"/>
</dbReference>
<reference evidence="1 2" key="1">
    <citation type="submission" date="2022-12" db="EMBL/GenBank/DDBJ databases">
        <title>Chromosome-level genome of Tegillarca granosa.</title>
        <authorList>
            <person name="Kim J."/>
        </authorList>
    </citation>
    <scope>NUCLEOTIDE SEQUENCE [LARGE SCALE GENOMIC DNA]</scope>
    <source>
        <strain evidence="1">Teg-2019</strain>
        <tissue evidence="1">Adductor muscle</tissue>
    </source>
</reference>
<dbReference type="InterPro" id="IPR036036">
    <property type="entry name" value="SOCS_box-like_dom_sf"/>
</dbReference>
<comment type="caution">
    <text evidence="1">The sequence shown here is derived from an EMBL/GenBank/DDBJ whole genome shotgun (WGS) entry which is preliminary data.</text>
</comment>
<accession>A0ABQ9E6K9</accession>
<name>A0ABQ9E6K9_TEGGR</name>
<protein>
    <submittedName>
        <fullName evidence="1">Uncharacterized protein</fullName>
    </submittedName>
</protein>
<dbReference type="InterPro" id="IPR037139">
    <property type="entry name" value="VHL_alpha_dom_sf"/>
</dbReference>
<gene>
    <name evidence="1" type="ORF">KUTeg_022557</name>
</gene>
<proteinExistence type="predicted"/>
<dbReference type="Proteomes" id="UP001217089">
    <property type="component" value="Unassembled WGS sequence"/>
</dbReference>
<evidence type="ECO:0000313" key="1">
    <source>
        <dbReference type="EMBL" id="KAJ8301038.1"/>
    </source>
</evidence>
<keyword evidence="2" id="KW-1185">Reference proteome</keyword>
<evidence type="ECO:0000313" key="2">
    <source>
        <dbReference type="Proteomes" id="UP001217089"/>
    </source>
</evidence>
<sequence>MHKQSDNKEGIHDNAVSFKRFYSLQERCGQILRTFITINKVDELDLPQHLKEELKNSIRTSLKYKCKQLKVLIDTS</sequence>
<dbReference type="EMBL" id="JARBDR010000919">
    <property type="protein sequence ID" value="KAJ8301038.1"/>
    <property type="molecule type" value="Genomic_DNA"/>
</dbReference>
<dbReference type="SUPFAM" id="SSF158235">
    <property type="entry name" value="SOCS box-like"/>
    <property type="match status" value="1"/>
</dbReference>